<feature type="transmembrane region" description="Helical" evidence="1">
    <location>
        <begin position="6"/>
        <end position="38"/>
    </location>
</feature>
<protein>
    <submittedName>
        <fullName evidence="2">DUF6131 family protein</fullName>
    </submittedName>
</protein>
<dbReference type="InterPro" id="IPR046134">
    <property type="entry name" value="DUF6131"/>
</dbReference>
<reference evidence="2" key="1">
    <citation type="submission" date="2024-07" db="EMBL/GenBank/DDBJ databases">
        <authorList>
            <person name="Yu S.T."/>
        </authorList>
    </citation>
    <scope>NUCLEOTIDE SEQUENCE</scope>
    <source>
        <strain evidence="2">R41</strain>
    </source>
</reference>
<proteinExistence type="predicted"/>
<dbReference type="RefSeq" id="WP_369243587.1">
    <property type="nucleotide sequence ID" value="NZ_CP163443.1"/>
</dbReference>
<dbReference type="AlphaFoldDB" id="A0AB39R5P0"/>
<evidence type="ECO:0000313" key="2">
    <source>
        <dbReference type="EMBL" id="XDQ50229.1"/>
    </source>
</evidence>
<name>A0AB39R5P0_9ACTN</name>
<keyword evidence="1" id="KW-0812">Transmembrane</keyword>
<accession>A0AB39R5P0</accession>
<dbReference type="EMBL" id="CP163443">
    <property type="protein sequence ID" value="XDQ50229.1"/>
    <property type="molecule type" value="Genomic_DNA"/>
</dbReference>
<dbReference type="Pfam" id="PF19626">
    <property type="entry name" value="DUF6131"/>
    <property type="match status" value="1"/>
</dbReference>
<sequence length="51" mass="5559">MIALGVILLIIAFLAKISILWIIGIILIVIGAILFLLGHVGHAVGGRRHYW</sequence>
<organism evidence="2">
    <name type="scientific">Streptomyces sp. R41</name>
    <dbReference type="NCBI Taxonomy" id="3238632"/>
    <lineage>
        <taxon>Bacteria</taxon>
        <taxon>Bacillati</taxon>
        <taxon>Actinomycetota</taxon>
        <taxon>Actinomycetes</taxon>
        <taxon>Kitasatosporales</taxon>
        <taxon>Streptomycetaceae</taxon>
        <taxon>Streptomyces</taxon>
    </lineage>
</organism>
<keyword evidence="1" id="KW-1133">Transmembrane helix</keyword>
<keyword evidence="1" id="KW-0472">Membrane</keyword>
<evidence type="ECO:0000256" key="1">
    <source>
        <dbReference type="SAM" id="Phobius"/>
    </source>
</evidence>
<gene>
    <name evidence="2" type="ORF">AB5J53_00015</name>
</gene>